<dbReference type="CDD" id="cd07731">
    <property type="entry name" value="ComA-like_MBL-fold"/>
    <property type="match status" value="1"/>
</dbReference>
<evidence type="ECO:0000256" key="1">
    <source>
        <dbReference type="SAM" id="SignalP"/>
    </source>
</evidence>
<dbReference type="InterPro" id="IPR052159">
    <property type="entry name" value="Competence_DNA_uptake"/>
</dbReference>
<proteinExistence type="predicted"/>
<name>A0A5N7IMI1_9CLOT</name>
<evidence type="ECO:0000259" key="2">
    <source>
        <dbReference type="SMART" id="SM00849"/>
    </source>
</evidence>
<dbReference type="AlphaFoldDB" id="A0A5N7IMI1"/>
<dbReference type="PANTHER" id="PTHR30619">
    <property type="entry name" value="DNA INTERNALIZATION/COMPETENCE PROTEIN COMEC/REC2"/>
    <property type="match status" value="1"/>
</dbReference>
<dbReference type="Proteomes" id="UP000342249">
    <property type="component" value="Unassembled WGS sequence"/>
</dbReference>
<dbReference type="SMART" id="SM00849">
    <property type="entry name" value="Lactamase_B"/>
    <property type="match status" value="1"/>
</dbReference>
<feature type="chain" id="PRO_5039699995" evidence="1">
    <location>
        <begin position="25"/>
        <end position="406"/>
    </location>
</feature>
<evidence type="ECO:0000313" key="3">
    <source>
        <dbReference type="EMBL" id="MPQ62201.1"/>
    </source>
</evidence>
<organism evidence="3 4">
    <name type="scientific">Clostridium estertheticum</name>
    <dbReference type="NCBI Taxonomy" id="238834"/>
    <lineage>
        <taxon>Bacteria</taxon>
        <taxon>Bacillati</taxon>
        <taxon>Bacillota</taxon>
        <taxon>Clostridia</taxon>
        <taxon>Eubacteriales</taxon>
        <taxon>Clostridiaceae</taxon>
        <taxon>Clostridium</taxon>
    </lineage>
</organism>
<dbReference type="Pfam" id="PF00753">
    <property type="entry name" value="Lactamase_B"/>
    <property type="match status" value="1"/>
</dbReference>
<reference evidence="3 4" key="1">
    <citation type="journal article" date="2019" name="Lett. Appl. Microbiol.">
        <title>A case of 'blown pack' spoilage of vacuum-packaged pork likely associated with Clostridium estertheticum in Canada.</title>
        <authorList>
            <person name="Zhang P."/>
            <person name="Ward P."/>
            <person name="McMullen L.M."/>
            <person name="Yang X."/>
        </authorList>
    </citation>
    <scope>NUCLEOTIDE SEQUENCE [LARGE SCALE GENOMIC DNA]</scope>
    <source>
        <strain evidence="3 4">MA19</strain>
    </source>
</reference>
<dbReference type="PANTHER" id="PTHR30619:SF7">
    <property type="entry name" value="BETA-LACTAMASE DOMAIN PROTEIN"/>
    <property type="match status" value="1"/>
</dbReference>
<dbReference type="InterPro" id="IPR036866">
    <property type="entry name" value="RibonucZ/Hydroxyglut_hydro"/>
</dbReference>
<dbReference type="PROSITE" id="PS51257">
    <property type="entry name" value="PROKAR_LIPOPROTEIN"/>
    <property type="match status" value="1"/>
</dbReference>
<dbReference type="RefSeq" id="WP_162523135.1">
    <property type="nucleotide sequence ID" value="NZ_SPSE01000021.1"/>
</dbReference>
<comment type="caution">
    <text evidence="3">The sequence shown here is derived from an EMBL/GenBank/DDBJ whole genome shotgun (WGS) entry which is preliminary data.</text>
</comment>
<keyword evidence="3" id="KW-0378">Hydrolase</keyword>
<protein>
    <submittedName>
        <fullName evidence="3">MBL fold metallo-hydrolase</fullName>
    </submittedName>
</protein>
<gene>
    <name evidence="3" type="ORF">E4V82_08745</name>
</gene>
<sequence>MRNIKKYLTSILGVILIFSLTGCSSVPENVTKTTLSSKVSSKQNTTEKQLQSTKNISLANKKEANGKLRISYINVGQADSILIEQGTSSMLIDAGNNEDSSTVKNYITKQGITKLDYVVGTHPHEDHIGGLDYVINSFQIGKIYMPKATSNTKTFLDVVSAIKAKGMKVTAPTVGETFKVGGATATILAPNSTGYEDLNNFSIVIRLTFGNNSFIFDGDAEGASENEMLSKGIDISADVLKVGHHGSSSSTTQAFLDKVNPKYAIISAGKDNSYGHPHKSTMDKLKAKGIKVYRTDESGTIVATSDGKNITFNTKPGSYSFLGSGSSSSSKSFSSSGNSTVKTVATKLPKSSNNSKIVYYTPSGKSYHYSKNCRTLARSKTILSGTLGEALSSSHNDPCNICAGGN</sequence>
<dbReference type="SUPFAM" id="SSF56281">
    <property type="entry name" value="Metallo-hydrolase/oxidoreductase"/>
    <property type="match status" value="1"/>
</dbReference>
<dbReference type="InterPro" id="IPR001279">
    <property type="entry name" value="Metallo-B-lactamas"/>
</dbReference>
<dbReference type="InterPro" id="IPR035681">
    <property type="entry name" value="ComA-like_MBL"/>
</dbReference>
<dbReference type="EMBL" id="SPSF01000019">
    <property type="protein sequence ID" value="MPQ62201.1"/>
    <property type="molecule type" value="Genomic_DNA"/>
</dbReference>
<keyword evidence="1" id="KW-0732">Signal</keyword>
<accession>A0A5N7IMI1</accession>
<dbReference type="Gene3D" id="3.60.15.10">
    <property type="entry name" value="Ribonuclease Z/Hydroxyacylglutathione hydrolase-like"/>
    <property type="match status" value="1"/>
</dbReference>
<dbReference type="GO" id="GO:0016787">
    <property type="term" value="F:hydrolase activity"/>
    <property type="evidence" value="ECO:0007669"/>
    <property type="project" value="UniProtKB-KW"/>
</dbReference>
<feature type="domain" description="Metallo-beta-lactamase" evidence="2">
    <location>
        <begin position="77"/>
        <end position="270"/>
    </location>
</feature>
<evidence type="ECO:0000313" key="4">
    <source>
        <dbReference type="Proteomes" id="UP000342249"/>
    </source>
</evidence>
<feature type="signal peptide" evidence="1">
    <location>
        <begin position="1"/>
        <end position="24"/>
    </location>
</feature>